<gene>
    <name evidence="1" type="ORF">INP51_02490</name>
</gene>
<keyword evidence="2" id="KW-1185">Reference proteome</keyword>
<name>A0A7M2RIH5_9FIRM</name>
<organism evidence="1 2">
    <name type="scientific">Blautia liquoris</name>
    <dbReference type="NCBI Taxonomy" id="2779518"/>
    <lineage>
        <taxon>Bacteria</taxon>
        <taxon>Bacillati</taxon>
        <taxon>Bacillota</taxon>
        <taxon>Clostridia</taxon>
        <taxon>Lachnospirales</taxon>
        <taxon>Lachnospiraceae</taxon>
        <taxon>Blautia</taxon>
    </lineage>
</organism>
<evidence type="ECO:0000313" key="1">
    <source>
        <dbReference type="EMBL" id="QOV19861.1"/>
    </source>
</evidence>
<dbReference type="KEGG" id="bliq:INP51_02490"/>
<proteinExistence type="predicted"/>
<dbReference type="AlphaFoldDB" id="A0A7M2RIH5"/>
<protein>
    <recommendedName>
        <fullName evidence="3">Ethanolamine utilization protein</fullName>
    </recommendedName>
</protein>
<dbReference type="EMBL" id="CP063304">
    <property type="protein sequence ID" value="QOV19861.1"/>
    <property type="molecule type" value="Genomic_DNA"/>
</dbReference>
<dbReference type="RefSeq" id="WP_193736181.1">
    <property type="nucleotide sequence ID" value="NZ_CP063304.1"/>
</dbReference>
<dbReference type="Proteomes" id="UP000593601">
    <property type="component" value="Chromosome"/>
</dbReference>
<evidence type="ECO:0008006" key="3">
    <source>
        <dbReference type="Google" id="ProtNLM"/>
    </source>
</evidence>
<accession>A0A7M2RIH5</accession>
<sequence length="251" mass="28917">MDIDQLVNEIVKRVQAKIEDRENVCDAPLNTRSKPRILILNDFHKSKCDEFVKSSQLFDYYDMDYALQEEYDCQISSYEAVIAFHLTNEYLGKIANGIFDSGYTRLFGEALLAGKKIFLPKEEIELCTYQKSAPIIYYRRLADNLQLLTESGVVAESYRVLPDFILNGGSDLKDSKVERKSVHCETFGEVGICKHVITERDIRKVWEESKIQKIVIGSKAILTDLAREYADKQKIMIVRSDDTHSVRGERR</sequence>
<evidence type="ECO:0000313" key="2">
    <source>
        <dbReference type="Proteomes" id="UP000593601"/>
    </source>
</evidence>
<reference evidence="1 2" key="1">
    <citation type="submission" date="2020-10" db="EMBL/GenBank/DDBJ databases">
        <title>Blautia liquoris sp.nov., isolated from the mud in a fermentation cellar used for the production of Chinese strong-flavoured liquor.</title>
        <authorList>
            <person name="Lu L."/>
        </authorList>
    </citation>
    <scope>NUCLEOTIDE SEQUENCE [LARGE SCALE GENOMIC DNA]</scope>
    <source>
        <strain evidence="1 2">LZLJ-3</strain>
    </source>
</reference>